<dbReference type="GO" id="GO:0005524">
    <property type="term" value="F:ATP binding"/>
    <property type="evidence" value="ECO:0007669"/>
    <property type="project" value="InterPro"/>
</dbReference>
<dbReference type="InterPro" id="IPR050742">
    <property type="entry name" value="Helicase_Restrict-Modif_Enz"/>
</dbReference>
<accession>C9DG02</accession>
<dbReference type="InterPro" id="IPR001650">
    <property type="entry name" value="Helicase_C-like"/>
</dbReference>
<keyword evidence="2" id="KW-0347">Helicase</keyword>
<dbReference type="Gene3D" id="3.40.50.300">
    <property type="entry name" value="P-loop containing nucleotide triphosphate hydrolases"/>
    <property type="match status" value="2"/>
</dbReference>
<protein>
    <submittedName>
        <fullName evidence="2">DNA helicase UvsW</fullName>
    </submittedName>
</protein>
<evidence type="ECO:0000313" key="2">
    <source>
        <dbReference type="EMBL" id="ACV50053.1"/>
    </source>
</evidence>
<dbReference type="RefSeq" id="YP_003358885.1">
    <property type="nucleotide sequence ID" value="NC_013697.1"/>
</dbReference>
<dbReference type="InterPro" id="IPR014001">
    <property type="entry name" value="Helicase_ATP-bd"/>
</dbReference>
<reference evidence="3" key="1">
    <citation type="submission" date="2009-07" db="EMBL/GenBank/DDBJ databases">
        <authorList>
            <person name="Kropinski A.M."/>
            <person name="Villegas A."/>
            <person name="Lingohr E.J."/>
        </authorList>
    </citation>
    <scope>NUCLEOTIDE SEQUENCE [LARGE SCALE GENOMIC DNA]</scope>
</reference>
<dbReference type="PANTHER" id="PTHR47396:SF1">
    <property type="entry name" value="ATP-DEPENDENT HELICASE IRC3-RELATED"/>
    <property type="match status" value="1"/>
</dbReference>
<keyword evidence="2" id="KW-0547">Nucleotide-binding</keyword>
<dbReference type="OrthoDB" id="2008at10239"/>
<organismHost>
    <name type="scientific">Delftia acidovorans</name>
    <name type="common">Pseudomonas acidovorans</name>
    <name type="synonym">Comamonas acidovorans</name>
    <dbReference type="NCBI Taxonomy" id="80866"/>
</organismHost>
<dbReference type="InterPro" id="IPR006935">
    <property type="entry name" value="Helicase/UvrB_N"/>
</dbReference>
<dbReference type="PROSITE" id="PS51192">
    <property type="entry name" value="HELICASE_ATP_BIND_1"/>
    <property type="match status" value="1"/>
</dbReference>
<dbReference type="KEGG" id="vg:8683977"/>
<sequence>MPDIGIGIINASWLSVSGDSGVMEDVYEYFKLEDPDFRPNKYSRYDGKIRLFDKRTGKFPYGLLHVLLELTTQRRWSYNLDPELLKDFRAIPKQETDEWAKTLLLHDKGKPIEPYDYQLEGLHLAANNNRITLLAATAAGKSLLQYMMVRFYLNAGMRILLIVPSINLVSQMVSDFKNYSSANGWDAEGNVHMICEGATPWTSKPVVVATWQSLKNLPEEWFHQWDMMIGDECHTFSAECLTYIGKNCINARNRYGLTGTLKKGRNHPLQVQQHFGPVRRLVTAKQLQDSGRAAKTRVIMIQINHKSEDRVALAQDRDYQKEIEFIISNEYRNRIIKNICLSAKGNTLVLFDRIDTHLELVKKMLEGNDSVLVRVIDGDVANADRDVIKAEMEGVAAGKPVVLLATSGCVSTGVSIKNLHNLVFTHPSKSSVKVIQSIGRTIRLHDSKEVATIYDLVDDLSYAGWINHALRHASERLAIYDEEQHPVETHVFNVSGLRSVTTKLV</sequence>
<dbReference type="GO" id="GO:0003677">
    <property type="term" value="F:DNA binding"/>
    <property type="evidence" value="ECO:0007669"/>
    <property type="project" value="InterPro"/>
</dbReference>
<proteinExistence type="predicted"/>
<dbReference type="GO" id="GO:0016787">
    <property type="term" value="F:hydrolase activity"/>
    <property type="evidence" value="ECO:0007669"/>
    <property type="project" value="InterPro"/>
</dbReference>
<dbReference type="Gene3D" id="3.30.780.20">
    <property type="match status" value="1"/>
</dbReference>
<dbReference type="InterPro" id="IPR027417">
    <property type="entry name" value="P-loop_NTPase"/>
</dbReference>
<evidence type="ECO:0000313" key="3">
    <source>
        <dbReference type="Proteomes" id="UP000008986"/>
    </source>
</evidence>
<dbReference type="GO" id="GO:0004386">
    <property type="term" value="F:helicase activity"/>
    <property type="evidence" value="ECO:0007669"/>
    <property type="project" value="UniProtKB-KW"/>
</dbReference>
<dbReference type="SMART" id="SM00490">
    <property type="entry name" value="HELICc"/>
    <property type="match status" value="1"/>
</dbReference>
<gene>
    <name evidence="2" type="primary">30</name>
</gene>
<evidence type="ECO:0000259" key="1">
    <source>
        <dbReference type="PROSITE" id="PS51192"/>
    </source>
</evidence>
<feature type="domain" description="Helicase ATP-binding" evidence="1">
    <location>
        <begin position="122"/>
        <end position="279"/>
    </location>
</feature>
<keyword evidence="2" id="KW-0067">ATP-binding</keyword>
<keyword evidence="3" id="KW-1185">Reference proteome</keyword>
<keyword evidence="2" id="KW-0378">Hydrolase</keyword>
<organism evidence="2 3">
    <name type="scientific">Delftia phage PhiW-14</name>
    <name type="common">Deftia acidovorans bacteriophage phiW-14</name>
    <dbReference type="NCBI Taxonomy" id="665032"/>
    <lineage>
        <taxon>Viruses</taxon>
        <taxon>Duplodnaviria</taxon>
        <taxon>Heunggongvirae</taxon>
        <taxon>Uroviricota</taxon>
        <taxon>Caudoviricetes</taxon>
        <taxon>Ionavirus</taxon>
        <taxon>Ionavirus W14</taxon>
    </lineage>
</organism>
<dbReference type="Proteomes" id="UP000008986">
    <property type="component" value="Segment"/>
</dbReference>
<dbReference type="SMART" id="SM00487">
    <property type="entry name" value="DEXDc"/>
    <property type="match status" value="1"/>
</dbReference>
<dbReference type="Pfam" id="PF04851">
    <property type="entry name" value="ResIII"/>
    <property type="match status" value="1"/>
</dbReference>
<dbReference type="GeneID" id="8683977"/>
<dbReference type="SUPFAM" id="SSF52540">
    <property type="entry name" value="P-loop containing nucleoside triphosphate hydrolases"/>
    <property type="match status" value="2"/>
</dbReference>
<dbReference type="EMBL" id="GQ357915">
    <property type="protein sequence ID" value="ACV50053.1"/>
    <property type="molecule type" value="Genomic_DNA"/>
</dbReference>
<dbReference type="PANTHER" id="PTHR47396">
    <property type="entry name" value="TYPE I RESTRICTION ENZYME ECOKI R PROTEIN"/>
    <property type="match status" value="1"/>
</dbReference>
<dbReference type="Pfam" id="PF00271">
    <property type="entry name" value="Helicase_C"/>
    <property type="match status" value="1"/>
</dbReference>
<name>C9DG02_BPW14</name>
<dbReference type="InterPro" id="IPR049430">
    <property type="entry name" value="UvsW_N_sf"/>
</dbReference>